<accession>A0A4Z2EEY6</accession>
<sequence length="150" mass="15871">MDAVDSSLSVTDDVAAPTVCEDSAHGGLDPVDDANRAKGSRDEDARDDDAESADAVSRGMEIDDITVRGAKDNGAGCESDGDGDGDGDNEGCCLEAMTSDGQDYYLRLGHTPRRRSALRLSRIIARQQLLRRLAQGRAGGSQITAPRFDV</sequence>
<feature type="region of interest" description="Disordered" evidence="1">
    <location>
        <begin position="1"/>
        <end position="91"/>
    </location>
</feature>
<gene>
    <name evidence="2" type="ORF">EYF80_062558</name>
</gene>
<name>A0A4Z2EEY6_9TELE</name>
<feature type="compositionally biased region" description="Polar residues" evidence="1">
    <location>
        <begin position="1"/>
        <end position="10"/>
    </location>
</feature>
<protein>
    <submittedName>
        <fullName evidence="2">Uncharacterized protein</fullName>
    </submittedName>
</protein>
<evidence type="ECO:0000313" key="3">
    <source>
        <dbReference type="Proteomes" id="UP000314294"/>
    </source>
</evidence>
<feature type="compositionally biased region" description="Acidic residues" evidence="1">
    <location>
        <begin position="79"/>
        <end position="89"/>
    </location>
</feature>
<reference evidence="2 3" key="1">
    <citation type="submission" date="2019-03" db="EMBL/GenBank/DDBJ databases">
        <title>First draft genome of Liparis tanakae, snailfish: a comprehensive survey of snailfish specific genes.</title>
        <authorList>
            <person name="Kim W."/>
            <person name="Song I."/>
            <person name="Jeong J.-H."/>
            <person name="Kim D."/>
            <person name="Kim S."/>
            <person name="Ryu S."/>
            <person name="Song J.Y."/>
            <person name="Lee S.K."/>
        </authorList>
    </citation>
    <scope>NUCLEOTIDE SEQUENCE [LARGE SCALE GENOMIC DNA]</scope>
    <source>
        <tissue evidence="2">Muscle</tissue>
    </source>
</reference>
<evidence type="ECO:0000256" key="1">
    <source>
        <dbReference type="SAM" id="MobiDB-lite"/>
    </source>
</evidence>
<proteinExistence type="predicted"/>
<dbReference type="EMBL" id="SRLO01008525">
    <property type="protein sequence ID" value="TNN27298.1"/>
    <property type="molecule type" value="Genomic_DNA"/>
</dbReference>
<organism evidence="2 3">
    <name type="scientific">Liparis tanakae</name>
    <name type="common">Tanaka's snailfish</name>
    <dbReference type="NCBI Taxonomy" id="230148"/>
    <lineage>
        <taxon>Eukaryota</taxon>
        <taxon>Metazoa</taxon>
        <taxon>Chordata</taxon>
        <taxon>Craniata</taxon>
        <taxon>Vertebrata</taxon>
        <taxon>Euteleostomi</taxon>
        <taxon>Actinopterygii</taxon>
        <taxon>Neopterygii</taxon>
        <taxon>Teleostei</taxon>
        <taxon>Neoteleostei</taxon>
        <taxon>Acanthomorphata</taxon>
        <taxon>Eupercaria</taxon>
        <taxon>Perciformes</taxon>
        <taxon>Cottioidei</taxon>
        <taxon>Cottales</taxon>
        <taxon>Liparidae</taxon>
        <taxon>Liparis</taxon>
    </lineage>
</organism>
<feature type="compositionally biased region" description="Basic and acidic residues" evidence="1">
    <location>
        <begin position="33"/>
        <end position="44"/>
    </location>
</feature>
<dbReference type="Proteomes" id="UP000314294">
    <property type="component" value="Unassembled WGS sequence"/>
</dbReference>
<evidence type="ECO:0000313" key="2">
    <source>
        <dbReference type="EMBL" id="TNN27298.1"/>
    </source>
</evidence>
<keyword evidence="3" id="KW-1185">Reference proteome</keyword>
<comment type="caution">
    <text evidence="2">The sequence shown here is derived from an EMBL/GenBank/DDBJ whole genome shotgun (WGS) entry which is preliminary data.</text>
</comment>
<dbReference type="AlphaFoldDB" id="A0A4Z2EEY6"/>